<organism evidence="1 2">
    <name type="scientific">Hydrogenophaga palleronii</name>
    <dbReference type="NCBI Taxonomy" id="65655"/>
    <lineage>
        <taxon>Bacteria</taxon>
        <taxon>Pseudomonadati</taxon>
        <taxon>Pseudomonadota</taxon>
        <taxon>Betaproteobacteria</taxon>
        <taxon>Burkholderiales</taxon>
        <taxon>Comamonadaceae</taxon>
        <taxon>Hydrogenophaga</taxon>
    </lineage>
</organism>
<keyword evidence="2" id="KW-1185">Reference proteome</keyword>
<sequence length="151" mass="17096">MNLILEKTDQVTYFTNMRLVFEAMGISPGEFDWYISDIEVNRHPEGFSDEDQWMDGPVLDQLLKRVEVQFIWAVFSAVPRSFRSVVTSSPYSEGNPTFWNGEPVKPQLPGALFEIVSWDSSATLLIGIPEDAGQRFAQSYSDTRPLAEAAR</sequence>
<dbReference type="Proteomes" id="UP001265700">
    <property type="component" value="Unassembled WGS sequence"/>
</dbReference>
<comment type="caution">
    <text evidence="1">The sequence shown here is derived from an EMBL/GenBank/DDBJ whole genome shotgun (WGS) entry which is preliminary data.</text>
</comment>
<proteinExistence type="predicted"/>
<name>A0ABU1WMF2_9BURK</name>
<accession>A0ABU1WMF2</accession>
<dbReference type="RefSeq" id="WP_310315798.1">
    <property type="nucleotide sequence ID" value="NZ_JAVDWU010000004.1"/>
</dbReference>
<protein>
    <recommendedName>
        <fullName evidence="3">Integron gene cassette protein</fullName>
    </recommendedName>
</protein>
<dbReference type="EMBL" id="JAVDWU010000004">
    <property type="protein sequence ID" value="MDR7150374.1"/>
    <property type="molecule type" value="Genomic_DNA"/>
</dbReference>
<gene>
    <name evidence="1" type="ORF">J2W49_002332</name>
</gene>
<reference evidence="1 2" key="1">
    <citation type="submission" date="2023-07" db="EMBL/GenBank/DDBJ databases">
        <title>Sorghum-associated microbial communities from plants grown in Nebraska, USA.</title>
        <authorList>
            <person name="Schachtman D."/>
        </authorList>
    </citation>
    <scope>NUCLEOTIDE SEQUENCE [LARGE SCALE GENOMIC DNA]</scope>
    <source>
        <strain evidence="1 2">4249</strain>
    </source>
</reference>
<evidence type="ECO:0000313" key="1">
    <source>
        <dbReference type="EMBL" id="MDR7150374.1"/>
    </source>
</evidence>
<evidence type="ECO:0008006" key="3">
    <source>
        <dbReference type="Google" id="ProtNLM"/>
    </source>
</evidence>
<evidence type="ECO:0000313" key="2">
    <source>
        <dbReference type="Proteomes" id="UP001265700"/>
    </source>
</evidence>